<keyword evidence="7" id="KW-1185">Reference proteome</keyword>
<dbReference type="InterPro" id="IPR009057">
    <property type="entry name" value="Homeodomain-like_sf"/>
</dbReference>
<dbReference type="SUPFAM" id="SSF46689">
    <property type="entry name" value="Homeodomain-like"/>
    <property type="match status" value="2"/>
</dbReference>
<dbReference type="GO" id="GO:0003700">
    <property type="term" value="F:DNA-binding transcription factor activity"/>
    <property type="evidence" value="ECO:0007669"/>
    <property type="project" value="InterPro"/>
</dbReference>
<keyword evidence="1" id="KW-0805">Transcription regulation</keyword>
<dbReference type="PROSITE" id="PS01124">
    <property type="entry name" value="HTH_ARAC_FAMILY_2"/>
    <property type="match status" value="1"/>
</dbReference>
<dbReference type="PROSITE" id="PS00041">
    <property type="entry name" value="HTH_ARAC_FAMILY_1"/>
    <property type="match status" value="1"/>
</dbReference>
<gene>
    <name evidence="6" type="ORF">C1I92_26810</name>
</gene>
<dbReference type="PANTHER" id="PTHR43436:SF1">
    <property type="entry name" value="TRANSCRIPTIONAL REGULATORY PROTEIN"/>
    <property type="match status" value="1"/>
</dbReference>
<sequence length="302" mass="32659">MDELRELIRRHTRHAPGEVPIGESAVISAISSAGPPEFSMTGTLAVLLVQGAKRLAVGDQVYTYRAGQSLVTSVDLPTTGHFIGASRETPALGFALTLRPALIAELLLHPAAAALPRATGATPPAVMVGDAGDDLVEAVTRMVRLLDRPRDLPVLAPLVERELTWLLLRGPHGASVGQLGLAGSRLNRVAHAVRFLRERYADPVRVDELARMARLSPSAFHRSFQAVTSLSPIQFQKQLRLQEARVRVLADHGDIAGIAHAVGYESPSQFSRDYKRRFGASPRHDAQRFHATAVTPDAGARR</sequence>
<evidence type="ECO:0000313" key="7">
    <source>
        <dbReference type="Proteomes" id="UP000248764"/>
    </source>
</evidence>
<dbReference type="Proteomes" id="UP000248764">
    <property type="component" value="Unassembled WGS sequence"/>
</dbReference>
<dbReference type="InterPro" id="IPR018062">
    <property type="entry name" value="HTH_AraC-typ_CS"/>
</dbReference>
<evidence type="ECO:0000259" key="5">
    <source>
        <dbReference type="PROSITE" id="PS01124"/>
    </source>
</evidence>
<comment type="caution">
    <text evidence="6">The sequence shown here is derived from an EMBL/GenBank/DDBJ whole genome shotgun (WGS) entry which is preliminary data.</text>
</comment>
<reference evidence="6 7" key="1">
    <citation type="submission" date="2018-01" db="EMBL/GenBank/DDBJ databases">
        <title>Draft genome sequence of Jiangella sp. GTF31.</title>
        <authorList>
            <person name="Sahin N."/>
            <person name="Ay H."/>
            <person name="Saygin H."/>
        </authorList>
    </citation>
    <scope>NUCLEOTIDE SEQUENCE [LARGE SCALE GENOMIC DNA]</scope>
    <source>
        <strain evidence="6 7">GTF31</strain>
    </source>
</reference>
<dbReference type="AlphaFoldDB" id="A0A2W2AYJ4"/>
<keyword evidence="2" id="KW-0238">DNA-binding</keyword>
<protein>
    <submittedName>
        <fullName evidence="6">AraC family transcriptional regulator</fullName>
    </submittedName>
</protein>
<dbReference type="InterPro" id="IPR009594">
    <property type="entry name" value="Tscrpt_reg_HTH_AraC_N"/>
</dbReference>
<dbReference type="GO" id="GO:0043565">
    <property type="term" value="F:sequence-specific DNA binding"/>
    <property type="evidence" value="ECO:0007669"/>
    <property type="project" value="InterPro"/>
</dbReference>
<dbReference type="Pfam" id="PF12833">
    <property type="entry name" value="HTH_18"/>
    <property type="match status" value="1"/>
</dbReference>
<dbReference type="Gene3D" id="1.10.10.60">
    <property type="entry name" value="Homeodomain-like"/>
    <property type="match status" value="2"/>
</dbReference>
<evidence type="ECO:0000256" key="2">
    <source>
        <dbReference type="ARBA" id="ARBA00023125"/>
    </source>
</evidence>
<dbReference type="PANTHER" id="PTHR43436">
    <property type="entry name" value="ARAC-FAMILY TRANSCRIPTIONAL REGULATOR"/>
    <property type="match status" value="1"/>
</dbReference>
<accession>A0A2W2AYJ4</accession>
<evidence type="ECO:0000256" key="4">
    <source>
        <dbReference type="SAM" id="MobiDB-lite"/>
    </source>
</evidence>
<evidence type="ECO:0000256" key="3">
    <source>
        <dbReference type="ARBA" id="ARBA00023163"/>
    </source>
</evidence>
<feature type="region of interest" description="Disordered" evidence="4">
    <location>
        <begin position="281"/>
        <end position="302"/>
    </location>
</feature>
<organism evidence="6 7">
    <name type="scientific">Jiangella anatolica</name>
    <dbReference type="NCBI Taxonomy" id="2670374"/>
    <lineage>
        <taxon>Bacteria</taxon>
        <taxon>Bacillati</taxon>
        <taxon>Actinomycetota</taxon>
        <taxon>Actinomycetes</taxon>
        <taxon>Jiangellales</taxon>
        <taxon>Jiangellaceae</taxon>
        <taxon>Jiangella</taxon>
    </lineage>
</organism>
<dbReference type="SMART" id="SM00342">
    <property type="entry name" value="HTH_ARAC"/>
    <property type="match status" value="1"/>
</dbReference>
<evidence type="ECO:0000256" key="1">
    <source>
        <dbReference type="ARBA" id="ARBA00023015"/>
    </source>
</evidence>
<feature type="domain" description="HTH araC/xylS-type" evidence="5">
    <location>
        <begin position="190"/>
        <end position="288"/>
    </location>
</feature>
<evidence type="ECO:0000313" key="6">
    <source>
        <dbReference type="EMBL" id="PZF80301.1"/>
    </source>
</evidence>
<dbReference type="RefSeq" id="WP_111257691.1">
    <property type="nucleotide sequence ID" value="NZ_POTW01000093.1"/>
</dbReference>
<proteinExistence type="predicted"/>
<dbReference type="InterPro" id="IPR018060">
    <property type="entry name" value="HTH_AraC"/>
</dbReference>
<dbReference type="EMBL" id="POTW01000093">
    <property type="protein sequence ID" value="PZF80301.1"/>
    <property type="molecule type" value="Genomic_DNA"/>
</dbReference>
<name>A0A2W2AYJ4_9ACTN</name>
<dbReference type="Pfam" id="PF06719">
    <property type="entry name" value="AraC_N"/>
    <property type="match status" value="1"/>
</dbReference>
<keyword evidence="3" id="KW-0804">Transcription</keyword>